<keyword evidence="2" id="KW-1185">Reference proteome</keyword>
<evidence type="ECO:0000313" key="1">
    <source>
        <dbReference type="EMBL" id="UNH38231.1"/>
    </source>
</evidence>
<gene>
    <name evidence="1" type="ORF">MNY70_12190</name>
</gene>
<sequence length="119" mass="13502">MQKETLLRPCSTFCYVISTEVVKERVNDELTRLGLLTKDDSPAIDSPAIDSPAIDRIAQKIKTQAQPDNVPEYAKAMFTEYQSNLDMYTADQHAVLIYNTLIDNLKESLSITRDINYLT</sequence>
<dbReference type="EMBL" id="CP093255">
    <property type="protein sequence ID" value="UNH38231.1"/>
    <property type="molecule type" value="Genomic_DNA"/>
</dbReference>
<protein>
    <submittedName>
        <fullName evidence="1">Uncharacterized protein</fullName>
    </submittedName>
</protein>
<organism evidence="1 2">
    <name type="scientific">Moellerella wisconsensis</name>
    <dbReference type="NCBI Taxonomy" id="158849"/>
    <lineage>
        <taxon>Bacteria</taxon>
        <taxon>Pseudomonadati</taxon>
        <taxon>Pseudomonadota</taxon>
        <taxon>Gammaproteobacteria</taxon>
        <taxon>Enterobacterales</taxon>
        <taxon>Morganellaceae</taxon>
        <taxon>Moellerella</taxon>
    </lineage>
</organism>
<accession>A0ACD3Y804</accession>
<name>A0ACD3Y804_9GAMM</name>
<reference evidence="1" key="1">
    <citation type="submission" date="2022-03" db="EMBL/GenBank/DDBJ databases">
        <title>ESBL-producing Moellerella wisconsensis and Escherichia marmotae isolated from wild game meat.</title>
        <authorList>
            <person name="Biggel M."/>
        </authorList>
    </citation>
    <scope>NUCLEOTIDE SEQUENCE</scope>
    <source>
        <strain evidence="1">W1</strain>
    </source>
</reference>
<proteinExistence type="predicted"/>
<evidence type="ECO:0000313" key="2">
    <source>
        <dbReference type="Proteomes" id="UP000829420"/>
    </source>
</evidence>
<dbReference type="Proteomes" id="UP000829420">
    <property type="component" value="Chromosome"/>
</dbReference>